<dbReference type="PROSITE" id="PS00211">
    <property type="entry name" value="ABC_TRANSPORTER_1"/>
    <property type="match status" value="1"/>
</dbReference>
<evidence type="ECO:0000256" key="2">
    <source>
        <dbReference type="ARBA" id="ARBA00022448"/>
    </source>
</evidence>
<dbReference type="RefSeq" id="WP_099385614.1">
    <property type="nucleotide sequence ID" value="NZ_JANSWH010000052.1"/>
</dbReference>
<evidence type="ECO:0000313" key="6">
    <source>
        <dbReference type="EMBL" id="PHU38379.1"/>
    </source>
</evidence>
<evidence type="ECO:0000256" key="3">
    <source>
        <dbReference type="ARBA" id="ARBA00022741"/>
    </source>
</evidence>
<dbReference type="Gene3D" id="3.40.50.300">
    <property type="entry name" value="P-loop containing nucleotide triphosphate hydrolases"/>
    <property type="match status" value="1"/>
</dbReference>
<dbReference type="InterPro" id="IPR003439">
    <property type="entry name" value="ABC_transporter-like_ATP-bd"/>
</dbReference>
<dbReference type="InterPro" id="IPR027417">
    <property type="entry name" value="P-loop_NTPase"/>
</dbReference>
<dbReference type="SMART" id="SM00382">
    <property type="entry name" value="AAA"/>
    <property type="match status" value="1"/>
</dbReference>
<comment type="similarity">
    <text evidence="1">Belongs to the ABC transporter superfamily.</text>
</comment>
<dbReference type="PANTHER" id="PTHR43335">
    <property type="entry name" value="ABC TRANSPORTER, ATP-BINDING PROTEIN"/>
    <property type="match status" value="1"/>
</dbReference>
<evidence type="ECO:0000256" key="4">
    <source>
        <dbReference type="ARBA" id="ARBA00022840"/>
    </source>
</evidence>
<dbReference type="EMBL" id="PDYG01000010">
    <property type="protein sequence ID" value="PHU38379.1"/>
    <property type="molecule type" value="Genomic_DNA"/>
</dbReference>
<keyword evidence="3" id="KW-0547">Nucleotide-binding</keyword>
<gene>
    <name evidence="6" type="ORF">CSX02_03220</name>
</gene>
<name>A0A2G3E534_9FIRM</name>
<dbReference type="InterPro" id="IPR017871">
    <property type="entry name" value="ABC_transporter-like_CS"/>
</dbReference>
<evidence type="ECO:0000259" key="5">
    <source>
        <dbReference type="PROSITE" id="PS50893"/>
    </source>
</evidence>
<sequence length="209" mass="23176">MIALNNISKRIKNKDILVQVAYEFEPGKIYGLYGRNGSGKTMLLRAIAGLISLDDGEITIDDKTLHKDMDFPESVGVIIEHTNLLPQYDAFTNLKLLSKIKKVATEEDIRNAILAVGLDPDCKDRVRTYSLGMKQRLAIAQAIFEDPDILLLDEPTNALDEKSIDMVRGILLQKKAEGKTIILASHNKEDLDILSDVTIKMDAGQLVVA</sequence>
<reference evidence="6 7" key="1">
    <citation type="submission" date="2017-10" db="EMBL/GenBank/DDBJ databases">
        <title>Resolving the taxonomy of Roseburia spp., Eubacterium rectale and Agathobacter spp. through phylogenomic analysis.</title>
        <authorList>
            <person name="Sheridan P.O."/>
            <person name="Walker A.W."/>
            <person name="Duncan S.H."/>
            <person name="Scott K.P."/>
            <person name="Toole P.W.O."/>
            <person name="Luis P."/>
            <person name="Flint H.J."/>
        </authorList>
    </citation>
    <scope>NUCLEOTIDE SEQUENCE [LARGE SCALE GENOMIC DNA]</scope>
    <source>
        <strain evidence="6 7">JK623</strain>
    </source>
</reference>
<evidence type="ECO:0000256" key="1">
    <source>
        <dbReference type="ARBA" id="ARBA00005417"/>
    </source>
</evidence>
<dbReference type="PROSITE" id="PS50893">
    <property type="entry name" value="ABC_TRANSPORTER_2"/>
    <property type="match status" value="1"/>
</dbReference>
<dbReference type="GO" id="GO:0016887">
    <property type="term" value="F:ATP hydrolysis activity"/>
    <property type="evidence" value="ECO:0007669"/>
    <property type="project" value="InterPro"/>
</dbReference>
<evidence type="ECO:0000313" key="7">
    <source>
        <dbReference type="Proteomes" id="UP000224563"/>
    </source>
</evidence>
<keyword evidence="4 6" id="KW-0067">ATP-binding</keyword>
<comment type="caution">
    <text evidence="6">The sequence shown here is derived from an EMBL/GenBank/DDBJ whole genome shotgun (WGS) entry which is preliminary data.</text>
</comment>
<dbReference type="Proteomes" id="UP000224563">
    <property type="component" value="Unassembled WGS sequence"/>
</dbReference>
<dbReference type="AlphaFoldDB" id="A0A2G3E534"/>
<dbReference type="InterPro" id="IPR003593">
    <property type="entry name" value="AAA+_ATPase"/>
</dbReference>
<organism evidence="6 7">
    <name type="scientific">Agathobacter ruminis</name>
    <dbReference type="NCBI Taxonomy" id="1712665"/>
    <lineage>
        <taxon>Bacteria</taxon>
        <taxon>Bacillati</taxon>
        <taxon>Bacillota</taxon>
        <taxon>Clostridia</taxon>
        <taxon>Lachnospirales</taxon>
        <taxon>Lachnospiraceae</taxon>
        <taxon>Agathobacter</taxon>
    </lineage>
</organism>
<feature type="domain" description="ABC transporter" evidence="5">
    <location>
        <begin position="2"/>
        <end position="209"/>
    </location>
</feature>
<accession>A0A2G3E534</accession>
<protein>
    <submittedName>
        <fullName evidence="6">Multidrug ABC transporter ATP-binding protein</fullName>
    </submittedName>
</protein>
<reference evidence="6 7" key="2">
    <citation type="submission" date="2017-10" db="EMBL/GenBank/DDBJ databases">
        <authorList>
            <person name="Banno H."/>
            <person name="Chua N.-H."/>
        </authorList>
    </citation>
    <scope>NUCLEOTIDE SEQUENCE [LARGE SCALE GENOMIC DNA]</scope>
    <source>
        <strain evidence="6 7">JK623</strain>
    </source>
</reference>
<proteinExistence type="inferred from homology"/>
<keyword evidence="2" id="KW-0813">Transport</keyword>
<dbReference type="Pfam" id="PF00005">
    <property type="entry name" value="ABC_tran"/>
    <property type="match status" value="1"/>
</dbReference>
<dbReference type="GO" id="GO:0005524">
    <property type="term" value="F:ATP binding"/>
    <property type="evidence" value="ECO:0007669"/>
    <property type="project" value="UniProtKB-KW"/>
</dbReference>
<keyword evidence="7" id="KW-1185">Reference proteome</keyword>
<dbReference type="SUPFAM" id="SSF52540">
    <property type="entry name" value="P-loop containing nucleoside triphosphate hydrolases"/>
    <property type="match status" value="1"/>
</dbReference>